<evidence type="ECO:0000313" key="2">
    <source>
        <dbReference type="Proteomes" id="UP000597656"/>
    </source>
</evidence>
<name>A0ABQ2IDC2_9PSEU</name>
<dbReference type="EMBL" id="BMNC01000006">
    <property type="protein sequence ID" value="GGN04116.1"/>
    <property type="molecule type" value="Genomic_DNA"/>
</dbReference>
<dbReference type="Proteomes" id="UP000597656">
    <property type="component" value="Unassembled WGS sequence"/>
</dbReference>
<sequence length="99" mass="10471">MQCSTRTSRAPSNSPQACITISGPRGFSARAYSSISRSNTLPVWCNANCTRIASSVLPAKALRCPTILLANWSAIARVSTSSSPEFVGDRVVLRAIGPC</sequence>
<reference evidence="2" key="1">
    <citation type="journal article" date="2019" name="Int. J. Syst. Evol. Microbiol.">
        <title>The Global Catalogue of Microorganisms (GCM) 10K type strain sequencing project: providing services to taxonomists for standard genome sequencing and annotation.</title>
        <authorList>
            <consortium name="The Broad Institute Genomics Platform"/>
            <consortium name="The Broad Institute Genome Sequencing Center for Infectious Disease"/>
            <person name="Wu L."/>
            <person name="Ma J."/>
        </authorList>
    </citation>
    <scope>NUCLEOTIDE SEQUENCE [LARGE SCALE GENOMIC DNA]</scope>
    <source>
        <strain evidence="2">CGMCC 4.7319</strain>
    </source>
</reference>
<comment type="caution">
    <text evidence="1">The sequence shown here is derived from an EMBL/GenBank/DDBJ whole genome shotgun (WGS) entry which is preliminary data.</text>
</comment>
<gene>
    <name evidence="1" type="ORF">GCM10011609_49160</name>
</gene>
<keyword evidence="2" id="KW-1185">Reference proteome</keyword>
<proteinExistence type="predicted"/>
<accession>A0ABQ2IDC2</accession>
<organism evidence="1 2">
    <name type="scientific">Lentzea pudingi</name>
    <dbReference type="NCBI Taxonomy" id="1789439"/>
    <lineage>
        <taxon>Bacteria</taxon>
        <taxon>Bacillati</taxon>
        <taxon>Actinomycetota</taxon>
        <taxon>Actinomycetes</taxon>
        <taxon>Pseudonocardiales</taxon>
        <taxon>Pseudonocardiaceae</taxon>
        <taxon>Lentzea</taxon>
    </lineage>
</organism>
<protein>
    <submittedName>
        <fullName evidence="1">Uncharacterized protein</fullName>
    </submittedName>
</protein>
<evidence type="ECO:0000313" key="1">
    <source>
        <dbReference type="EMBL" id="GGN04116.1"/>
    </source>
</evidence>